<accession>A0A0F9W0V7</accession>
<name>A0A0F9W0V7_9ZZZZ</name>
<feature type="domain" description="Amine oxidase" evidence="3">
    <location>
        <begin position="62"/>
        <end position="513"/>
    </location>
</feature>
<dbReference type="Gene3D" id="1.20.1440.240">
    <property type="match status" value="1"/>
</dbReference>
<dbReference type="InterPro" id="IPR002937">
    <property type="entry name" value="Amino_oxidase"/>
</dbReference>
<dbReference type="InterPro" id="IPR036188">
    <property type="entry name" value="FAD/NAD-bd_sf"/>
</dbReference>
<dbReference type="InterPro" id="IPR006311">
    <property type="entry name" value="TAT_signal"/>
</dbReference>
<dbReference type="SUPFAM" id="SSF54373">
    <property type="entry name" value="FAD-linked reductases, C-terminal domain"/>
    <property type="match status" value="1"/>
</dbReference>
<dbReference type="Gene3D" id="3.50.50.60">
    <property type="entry name" value="FAD/NAD(P)-binding domain"/>
    <property type="match status" value="1"/>
</dbReference>
<evidence type="ECO:0000256" key="2">
    <source>
        <dbReference type="ARBA" id="ARBA00023002"/>
    </source>
</evidence>
<evidence type="ECO:0000256" key="1">
    <source>
        <dbReference type="ARBA" id="ARBA00001974"/>
    </source>
</evidence>
<dbReference type="EMBL" id="LAZR01000004">
    <property type="protein sequence ID" value="KKO10916.1"/>
    <property type="molecule type" value="Genomic_DNA"/>
</dbReference>
<proteinExistence type="predicted"/>
<protein>
    <recommendedName>
        <fullName evidence="3">Amine oxidase domain-containing protein</fullName>
    </recommendedName>
</protein>
<organism evidence="4">
    <name type="scientific">marine sediment metagenome</name>
    <dbReference type="NCBI Taxonomy" id="412755"/>
    <lineage>
        <taxon>unclassified sequences</taxon>
        <taxon>metagenomes</taxon>
        <taxon>ecological metagenomes</taxon>
    </lineage>
</organism>
<comment type="cofactor">
    <cofactor evidence="1">
        <name>FAD</name>
        <dbReference type="ChEBI" id="CHEBI:57692"/>
    </cofactor>
</comment>
<sequence>MKSMYTRRQILGLIGAISGTAATLRVSTALGLTPDATAVTAPQIPPLPPGQRRTVAVLGAGISGLTAAYELRRAGYTVVVLEAARKAGGRCMTVRSGDLIDEIGNPQICDFDNEPHLYFNGGPARIPGSHRNLMHYCRELGVELEVFINENKEAWFQDDALLGGRPVRNKEFTTDARGFMAEIMAKSFTTADLDMPLSEWEAGQLRETIHAFGDLDGDGRYRGSTRSGYATGGYLKHGTRKEVIALKELLQTPYIRTALAANEGETGPMLFQPVGGMDMIIKGFERQLPGVIKYSAVVTAINLTGSGVDVEYEHDGVRQMVRADYCFNCIPTHLTSGINNNFSDEYRRALDYPVRGQAYKSAFQSKERFWEKDDTYGGITWTNQPIRQIWYPSHGIHKKKGVILSAYDFGGGMHFTQLSQEQRIESAIRQGEKVHPDYRQQVEKGITIAWHRMNNMLGCAARWQRYGLDMTPDEQGMFDGLIEPAGGRHYIIGDQVTLHAGWQESAILSTHRALADMMAREQQSTGVS</sequence>
<reference evidence="4" key="1">
    <citation type="journal article" date="2015" name="Nature">
        <title>Complex archaea that bridge the gap between prokaryotes and eukaryotes.</title>
        <authorList>
            <person name="Spang A."/>
            <person name="Saw J.H."/>
            <person name="Jorgensen S.L."/>
            <person name="Zaremba-Niedzwiedzka K."/>
            <person name="Martijn J."/>
            <person name="Lind A.E."/>
            <person name="van Eijk R."/>
            <person name="Schleper C."/>
            <person name="Guy L."/>
            <person name="Ettema T.J."/>
        </authorList>
    </citation>
    <scope>NUCLEOTIDE SEQUENCE</scope>
</reference>
<dbReference type="PROSITE" id="PS51318">
    <property type="entry name" value="TAT"/>
    <property type="match status" value="1"/>
</dbReference>
<dbReference type="Gene3D" id="3.90.660.10">
    <property type="match status" value="1"/>
</dbReference>
<evidence type="ECO:0000313" key="4">
    <source>
        <dbReference type="EMBL" id="KKO10916.1"/>
    </source>
</evidence>
<comment type="caution">
    <text evidence="4">The sequence shown here is derived from an EMBL/GenBank/DDBJ whole genome shotgun (WGS) entry which is preliminary data.</text>
</comment>
<dbReference type="GO" id="GO:0016491">
    <property type="term" value="F:oxidoreductase activity"/>
    <property type="evidence" value="ECO:0007669"/>
    <property type="project" value="UniProtKB-KW"/>
</dbReference>
<dbReference type="Pfam" id="PF01593">
    <property type="entry name" value="Amino_oxidase"/>
    <property type="match status" value="1"/>
</dbReference>
<dbReference type="InterPro" id="IPR050281">
    <property type="entry name" value="Flavin_monoamine_oxidase"/>
</dbReference>
<dbReference type="InterPro" id="IPR001613">
    <property type="entry name" value="Flavin_amine_oxidase"/>
</dbReference>
<dbReference type="PRINTS" id="PR00757">
    <property type="entry name" value="AMINEOXDASEF"/>
</dbReference>
<dbReference type="PANTHER" id="PTHR10742">
    <property type="entry name" value="FLAVIN MONOAMINE OXIDASE"/>
    <property type="match status" value="1"/>
</dbReference>
<gene>
    <name evidence="4" type="ORF">LCGC14_0023990</name>
</gene>
<keyword evidence="2" id="KW-0560">Oxidoreductase</keyword>
<dbReference type="PANTHER" id="PTHR10742:SF410">
    <property type="entry name" value="LYSINE-SPECIFIC HISTONE DEMETHYLASE 2"/>
    <property type="match status" value="1"/>
</dbReference>
<dbReference type="SUPFAM" id="SSF51905">
    <property type="entry name" value="FAD/NAD(P)-binding domain"/>
    <property type="match status" value="1"/>
</dbReference>
<dbReference type="AlphaFoldDB" id="A0A0F9W0V7"/>
<evidence type="ECO:0000259" key="3">
    <source>
        <dbReference type="Pfam" id="PF01593"/>
    </source>
</evidence>